<comment type="caution">
    <text evidence="1">The sequence shown here is derived from an EMBL/GenBank/DDBJ whole genome shotgun (WGS) entry which is preliminary data.</text>
</comment>
<evidence type="ECO:0000313" key="2">
    <source>
        <dbReference type="Proteomes" id="UP001152300"/>
    </source>
</evidence>
<sequence>MLPDFPEVFQICQRQRRNQRLCAYRSGRCRTQKVQSEQSRPYQHGSIDFDLGGSEERIVRSQDYIELHDGKPHEGSRAFSDGNGVPHSSIMRTVSFEATTVNATSSA</sequence>
<protein>
    <submittedName>
        <fullName evidence="1">Uncharacterized protein</fullName>
    </submittedName>
</protein>
<gene>
    <name evidence="1" type="ORF">OCU04_005929</name>
</gene>
<accession>A0A9X0DJI3</accession>
<dbReference type="EMBL" id="JAPEIS010000006">
    <property type="protein sequence ID" value="KAJ8065224.1"/>
    <property type="molecule type" value="Genomic_DNA"/>
</dbReference>
<dbReference type="Proteomes" id="UP001152300">
    <property type="component" value="Unassembled WGS sequence"/>
</dbReference>
<reference evidence="1" key="1">
    <citation type="submission" date="2022-11" db="EMBL/GenBank/DDBJ databases">
        <title>Genome Resource of Sclerotinia nivalis Strain SnTB1, a Plant Pathogen Isolated from American Ginseng.</title>
        <authorList>
            <person name="Fan S."/>
        </authorList>
    </citation>
    <scope>NUCLEOTIDE SEQUENCE</scope>
    <source>
        <strain evidence="1">SnTB1</strain>
    </source>
</reference>
<evidence type="ECO:0000313" key="1">
    <source>
        <dbReference type="EMBL" id="KAJ8065224.1"/>
    </source>
</evidence>
<dbReference type="AlphaFoldDB" id="A0A9X0DJI3"/>
<organism evidence="1 2">
    <name type="scientific">Sclerotinia nivalis</name>
    <dbReference type="NCBI Taxonomy" id="352851"/>
    <lineage>
        <taxon>Eukaryota</taxon>
        <taxon>Fungi</taxon>
        <taxon>Dikarya</taxon>
        <taxon>Ascomycota</taxon>
        <taxon>Pezizomycotina</taxon>
        <taxon>Leotiomycetes</taxon>
        <taxon>Helotiales</taxon>
        <taxon>Sclerotiniaceae</taxon>
        <taxon>Sclerotinia</taxon>
    </lineage>
</organism>
<keyword evidence="2" id="KW-1185">Reference proteome</keyword>
<proteinExistence type="predicted"/>
<name>A0A9X0DJI3_9HELO</name>